<accession>A0A9P6M954</accession>
<dbReference type="SUPFAM" id="SSF48371">
    <property type="entry name" value="ARM repeat"/>
    <property type="match status" value="1"/>
</dbReference>
<evidence type="ECO:0008006" key="6">
    <source>
        <dbReference type="Google" id="ProtNLM"/>
    </source>
</evidence>
<dbReference type="InterPro" id="IPR007111">
    <property type="entry name" value="NACHT_NTPase"/>
</dbReference>
<dbReference type="Pfam" id="PF05729">
    <property type="entry name" value="NACHT"/>
    <property type="match status" value="1"/>
</dbReference>
<evidence type="ECO:0000256" key="1">
    <source>
        <dbReference type="SAM" id="MobiDB-lite"/>
    </source>
</evidence>
<protein>
    <recommendedName>
        <fullName evidence="6">NACHT domain-containing protein</fullName>
    </recommendedName>
</protein>
<gene>
    <name evidence="4" type="ORF">BGZ65_003786</name>
</gene>
<feature type="compositionally biased region" description="Polar residues" evidence="1">
    <location>
        <begin position="130"/>
        <end position="139"/>
    </location>
</feature>
<dbReference type="Pfam" id="PF23948">
    <property type="entry name" value="ARM_5"/>
    <property type="match status" value="1"/>
</dbReference>
<feature type="domain" description="Arm-like repeat" evidence="3">
    <location>
        <begin position="205"/>
        <end position="576"/>
    </location>
</feature>
<evidence type="ECO:0000313" key="4">
    <source>
        <dbReference type="EMBL" id="KAF9981591.1"/>
    </source>
</evidence>
<feature type="domain" description="NACHT" evidence="2">
    <location>
        <begin position="678"/>
        <end position="834"/>
    </location>
</feature>
<comment type="caution">
    <text evidence="4">The sequence shown here is derived from an EMBL/GenBank/DDBJ whole genome shotgun (WGS) entry which is preliminary data.</text>
</comment>
<name>A0A9P6M954_9FUNG</name>
<dbReference type="Proteomes" id="UP000749646">
    <property type="component" value="Unassembled WGS sequence"/>
</dbReference>
<proteinExistence type="predicted"/>
<dbReference type="InterPro" id="IPR027417">
    <property type="entry name" value="P-loop_NTPase"/>
</dbReference>
<feature type="compositionally biased region" description="Polar residues" evidence="1">
    <location>
        <begin position="155"/>
        <end position="165"/>
    </location>
</feature>
<reference evidence="4" key="1">
    <citation type="journal article" date="2020" name="Fungal Divers.">
        <title>Resolving the Mortierellaceae phylogeny through synthesis of multi-gene phylogenetics and phylogenomics.</title>
        <authorList>
            <person name="Vandepol N."/>
            <person name="Liber J."/>
            <person name="Desiro A."/>
            <person name="Na H."/>
            <person name="Kennedy M."/>
            <person name="Barry K."/>
            <person name="Grigoriev I.V."/>
            <person name="Miller A.N."/>
            <person name="O'Donnell K."/>
            <person name="Stajich J.E."/>
            <person name="Bonito G."/>
        </authorList>
    </citation>
    <scope>NUCLEOTIDE SEQUENCE</scope>
    <source>
        <strain evidence="4">MES-2147</strain>
    </source>
</reference>
<keyword evidence="5" id="KW-1185">Reference proteome</keyword>
<organism evidence="4 5">
    <name type="scientific">Modicella reniformis</name>
    <dbReference type="NCBI Taxonomy" id="1440133"/>
    <lineage>
        <taxon>Eukaryota</taxon>
        <taxon>Fungi</taxon>
        <taxon>Fungi incertae sedis</taxon>
        <taxon>Mucoromycota</taxon>
        <taxon>Mortierellomycotina</taxon>
        <taxon>Mortierellomycetes</taxon>
        <taxon>Mortierellales</taxon>
        <taxon>Mortierellaceae</taxon>
        <taxon>Modicella</taxon>
    </lineage>
</organism>
<dbReference type="InterPro" id="IPR025662">
    <property type="entry name" value="Sigma_54_int_dom_ATP-bd_1"/>
</dbReference>
<feature type="compositionally biased region" description="Low complexity" evidence="1">
    <location>
        <begin position="111"/>
        <end position="123"/>
    </location>
</feature>
<dbReference type="SUPFAM" id="SSF52540">
    <property type="entry name" value="P-loop containing nucleoside triphosphate hydrolases"/>
    <property type="match status" value="1"/>
</dbReference>
<dbReference type="EMBL" id="JAAAHW010003681">
    <property type="protein sequence ID" value="KAF9981591.1"/>
    <property type="molecule type" value="Genomic_DNA"/>
</dbReference>
<dbReference type="PROSITE" id="PS00675">
    <property type="entry name" value="SIGMA54_INTERACT_1"/>
    <property type="match status" value="1"/>
</dbReference>
<dbReference type="OrthoDB" id="538223at2759"/>
<evidence type="ECO:0000259" key="3">
    <source>
        <dbReference type="Pfam" id="PF23948"/>
    </source>
</evidence>
<sequence>MFHSTSSSSHATLSPQKALDLTNVYLENARKVKDPQLALELCGNAETSLSRVMKMALNPPKHQQTQDQTLREGAASSCFELGQLQDHLGSSDKAQTNYKKAGKLGWHAKEPSNPNNNNNSNGNLGPMDDQNPSAQDTTGTGQGDIAIIPAHIFSENKSPPSTAASNLPEPDKRLDNTPQLARCLGILQASFAPDDIQDPTTRSWLQTIENDTDERERLISLAIAVIKEFSRDGLKDTKAVAEVVTLAPILKREDFLILLRLFYNGVGQSDLLDVNQLEGLAQVIQSASPGFLDADDLVKILDLLSTRLKNTHRDSSHHIYRLTLAVSHVLDAMADTKVTGLNREKLHEPLTAYLEKLKGNSDPYLVYQAAYAFQALLCVPDDETLWQTTLRRTGKVIQGVSGLVSAVKGLDINGFIEGLGNIEKGLAGVTKVFGLVKGAYGDITSLVKSGQGFLDCLQEGLCFDTRRAWYSALRGIDVLIREGQLAKFRKLVCEAPCRRDLPFQWGVCQRLGEIATNPMWDKETRQNAVEFLGEIYRNDAVWGQQTNVKQWILNILMQLASLSDNIVQAAADALLQELKSDGDDKKQSLYHTCREEGHGSYPLKVAVPELPSPSLLDRVQNKPDVQSNLRQFRNRRLKERGNTVYIPPQAKPSLQAPDDALFPLMDKVNDFLGCDQKVLLLLGDSGSGKSTFNRELEFQLWKSYNKKDGLIPLYINLPAIDKPEHHLIVKQLRKAEFSEPEIRELKAHHRFILICDGYDESQQTQNLYMSNHLNQQDEWIAKMIISCRTEYIGVDYLDRFQPWNRNRQPEPEAFQEAVIAPFSADQVQDYIKQYVLIDRPLWHENDYREALDRIPSLKDLVKNPFLLTLSLEVLPRMVDPGQHLAPTQVTRVALYDQFVEQWLERGKKRLGEQEMTHQERSAFESLSDEGFTLNGIDYLKRLAVAIYKEQGGHPVVEYSRSRDEGTWKSEFFSREEEKHLLREACPLTRSNNQYRFIHRSLLEYGLA</sequence>
<dbReference type="InterPro" id="IPR056251">
    <property type="entry name" value="Arm_rpt_dom"/>
</dbReference>
<evidence type="ECO:0000259" key="2">
    <source>
        <dbReference type="Pfam" id="PF05729"/>
    </source>
</evidence>
<dbReference type="InterPro" id="IPR016024">
    <property type="entry name" value="ARM-type_fold"/>
</dbReference>
<dbReference type="AlphaFoldDB" id="A0A9P6M954"/>
<feature type="non-terminal residue" evidence="4">
    <location>
        <position position="1007"/>
    </location>
</feature>
<evidence type="ECO:0000313" key="5">
    <source>
        <dbReference type="Proteomes" id="UP000749646"/>
    </source>
</evidence>
<dbReference type="Gene3D" id="3.40.50.300">
    <property type="entry name" value="P-loop containing nucleotide triphosphate hydrolases"/>
    <property type="match status" value="1"/>
</dbReference>
<feature type="region of interest" description="Disordered" evidence="1">
    <location>
        <begin position="104"/>
        <end position="175"/>
    </location>
</feature>